<protein>
    <submittedName>
        <fullName evidence="3">Alpha/beta hydrolase family protein</fullName>
    </submittedName>
</protein>
<accession>A0A2S6HYZ7</accession>
<keyword evidence="1" id="KW-0472">Membrane</keyword>
<feature type="domain" description="Alpha/beta hydrolase fold-5" evidence="2">
    <location>
        <begin position="68"/>
        <end position="222"/>
    </location>
</feature>
<name>A0A2S6HYZ7_9FIRM</name>
<dbReference type="RefSeq" id="WP_242980016.1">
    <property type="nucleotide sequence ID" value="NZ_PTJA01000001.1"/>
</dbReference>
<gene>
    <name evidence="3" type="ORF">BXY41_101451</name>
</gene>
<reference evidence="3 4" key="1">
    <citation type="submission" date="2018-02" db="EMBL/GenBank/DDBJ databases">
        <title>Genomic Encyclopedia of Archaeal and Bacterial Type Strains, Phase II (KMG-II): from individual species to whole genera.</title>
        <authorList>
            <person name="Goeker M."/>
        </authorList>
    </citation>
    <scope>NUCLEOTIDE SEQUENCE [LARGE SCALE GENOMIC DNA]</scope>
    <source>
        <strain evidence="3 4">DSM 3808</strain>
    </source>
</reference>
<dbReference type="AlphaFoldDB" id="A0A2S6HYZ7"/>
<dbReference type="InterPro" id="IPR029058">
    <property type="entry name" value="AB_hydrolase_fold"/>
</dbReference>
<dbReference type="InterPro" id="IPR029059">
    <property type="entry name" value="AB_hydrolase_5"/>
</dbReference>
<keyword evidence="4" id="KW-1185">Reference proteome</keyword>
<dbReference type="Pfam" id="PF12695">
    <property type="entry name" value="Abhydrolase_5"/>
    <property type="match status" value="1"/>
</dbReference>
<evidence type="ECO:0000313" key="3">
    <source>
        <dbReference type="EMBL" id="PPK83387.1"/>
    </source>
</evidence>
<organism evidence="3 4">
    <name type="scientific">Lacrimispora xylanisolvens</name>
    <dbReference type="NCBI Taxonomy" id="384636"/>
    <lineage>
        <taxon>Bacteria</taxon>
        <taxon>Bacillati</taxon>
        <taxon>Bacillota</taxon>
        <taxon>Clostridia</taxon>
        <taxon>Lachnospirales</taxon>
        <taxon>Lachnospiraceae</taxon>
        <taxon>Lacrimispora</taxon>
    </lineage>
</organism>
<comment type="caution">
    <text evidence="3">The sequence shown here is derived from an EMBL/GenBank/DDBJ whole genome shotgun (WGS) entry which is preliminary data.</text>
</comment>
<evidence type="ECO:0000256" key="1">
    <source>
        <dbReference type="SAM" id="Phobius"/>
    </source>
</evidence>
<proteinExistence type="predicted"/>
<keyword evidence="3" id="KW-0378">Hydrolase</keyword>
<dbReference type="EMBL" id="PTJA01000001">
    <property type="protein sequence ID" value="PPK83387.1"/>
    <property type="molecule type" value="Genomic_DNA"/>
</dbReference>
<evidence type="ECO:0000313" key="4">
    <source>
        <dbReference type="Proteomes" id="UP000237749"/>
    </source>
</evidence>
<dbReference type="Proteomes" id="UP000237749">
    <property type="component" value="Unassembled WGS sequence"/>
</dbReference>
<dbReference type="GO" id="GO:0016787">
    <property type="term" value="F:hydrolase activity"/>
    <property type="evidence" value="ECO:0007669"/>
    <property type="project" value="UniProtKB-KW"/>
</dbReference>
<dbReference type="Gene3D" id="3.40.50.1820">
    <property type="entry name" value="alpha/beta hydrolase"/>
    <property type="match status" value="1"/>
</dbReference>
<feature type="transmembrane region" description="Helical" evidence="1">
    <location>
        <begin position="9"/>
        <end position="31"/>
    </location>
</feature>
<sequence length="242" mass="26365">MKRLFKKTAAVFLTTMILFITAFFIYTSIYYKAEDVAVNALNQDIKSGRAKEESQYILLPSKTQTDTALIFYPGGKVEAAAYYPLLSKISDQGITCILVKMPFHLAVFNPAAADKIMKEIPDIKNWYIGGHSLGGAMASSYMASHPDSLNGLILLGAYPYGDIDTQKALVLYGTMDGVLSREKIKGAADVIPIEGGNHAGFGNYGSQKGDGIALISEEDQQEISTDAILKFITQKQKEKSGQ</sequence>
<keyword evidence="1" id="KW-1133">Transmembrane helix</keyword>
<dbReference type="SUPFAM" id="SSF53474">
    <property type="entry name" value="alpha/beta-Hydrolases"/>
    <property type="match status" value="1"/>
</dbReference>
<evidence type="ECO:0000259" key="2">
    <source>
        <dbReference type="Pfam" id="PF12695"/>
    </source>
</evidence>
<keyword evidence="1" id="KW-0812">Transmembrane</keyword>